<proteinExistence type="predicted"/>
<keyword evidence="2" id="KW-1185">Reference proteome</keyword>
<protein>
    <submittedName>
        <fullName evidence="1">Uncharacterized protein</fullName>
    </submittedName>
</protein>
<dbReference type="KEGG" id="cee:CENDO_09055"/>
<gene>
    <name evidence="1" type="ORF">CENDO_09055</name>
</gene>
<dbReference type="Proteomes" id="UP000296352">
    <property type="component" value="Chromosome"/>
</dbReference>
<accession>A0A4P7QIZ8</accession>
<dbReference type="RefSeq" id="WP_168707194.1">
    <property type="nucleotide sequence ID" value="NZ_CP039247.1"/>
</dbReference>
<name>A0A4P7QIZ8_9CORY</name>
<evidence type="ECO:0000313" key="2">
    <source>
        <dbReference type="Proteomes" id="UP000296352"/>
    </source>
</evidence>
<reference evidence="1 2" key="1">
    <citation type="submission" date="2019-04" db="EMBL/GenBank/DDBJ databases">
        <title>Corynebacterium endometrii sp. nov., isolated from the uterus of a cow with endometritis.</title>
        <authorList>
            <person name="Ballas P."/>
            <person name="Ruckert C."/>
            <person name="Wagener K."/>
            <person name="Drillich M."/>
            <person name="Kaempfer P."/>
            <person name="Busse H.-J."/>
            <person name="Ehling-Schulz M."/>
        </authorList>
    </citation>
    <scope>NUCLEOTIDE SEQUENCE [LARGE SCALE GENOMIC DNA]</scope>
    <source>
        <strain evidence="1 2">LMM-1653</strain>
    </source>
</reference>
<dbReference type="AlphaFoldDB" id="A0A4P7QIZ8"/>
<organism evidence="1 2">
    <name type="scientific">Corynebacterium endometrii</name>
    <dbReference type="NCBI Taxonomy" id="2488819"/>
    <lineage>
        <taxon>Bacteria</taxon>
        <taxon>Bacillati</taxon>
        <taxon>Actinomycetota</taxon>
        <taxon>Actinomycetes</taxon>
        <taxon>Mycobacteriales</taxon>
        <taxon>Corynebacteriaceae</taxon>
        <taxon>Corynebacterium</taxon>
    </lineage>
</organism>
<evidence type="ECO:0000313" key="1">
    <source>
        <dbReference type="EMBL" id="QCB29076.1"/>
    </source>
</evidence>
<dbReference type="EMBL" id="CP039247">
    <property type="protein sequence ID" value="QCB29076.1"/>
    <property type="molecule type" value="Genomic_DNA"/>
</dbReference>
<sequence>MSIDNLFDSWAEETGVKRTAPVVPDHPCQIFEGETPRDELDAARDTIRTILSD</sequence>